<evidence type="ECO:0000313" key="2">
    <source>
        <dbReference type="Proteomes" id="UP000694523"/>
    </source>
</evidence>
<reference evidence="1" key="2">
    <citation type="submission" date="2025-09" db="UniProtKB">
        <authorList>
            <consortium name="Ensembl"/>
        </authorList>
    </citation>
    <scope>IDENTIFICATION</scope>
</reference>
<name>A0A8C6T7C5_9GOBI</name>
<proteinExistence type="predicted"/>
<dbReference type="Proteomes" id="UP000694523">
    <property type="component" value="Unplaced"/>
</dbReference>
<keyword evidence="2" id="KW-1185">Reference proteome</keyword>
<protein>
    <submittedName>
        <fullName evidence="1">Uncharacterized protein</fullName>
    </submittedName>
</protein>
<accession>A0A8C6T7C5</accession>
<reference evidence="1" key="1">
    <citation type="submission" date="2025-08" db="UniProtKB">
        <authorList>
            <consortium name="Ensembl"/>
        </authorList>
    </citation>
    <scope>IDENTIFICATION</scope>
</reference>
<dbReference type="AlphaFoldDB" id="A0A8C6T7C5"/>
<evidence type="ECO:0000313" key="1">
    <source>
        <dbReference type="Ensembl" id="ENSNMLP00000016074.1"/>
    </source>
</evidence>
<sequence length="88" mass="10405">LIHSPAMPCATKRAKLESDRRRQKTRVNIGEAFEKWKILREYLVIFPISHFPFTDCIKCIWLVKQRCIAEYGRQTSLHWAGRSYIGHC</sequence>
<dbReference type="Ensembl" id="ENSNMLT00000018057.1">
    <property type="protein sequence ID" value="ENSNMLP00000016074.1"/>
    <property type="gene ID" value="ENSNMLG00000010642.1"/>
</dbReference>
<organism evidence="1 2">
    <name type="scientific">Neogobius melanostomus</name>
    <name type="common">round goby</name>
    <dbReference type="NCBI Taxonomy" id="47308"/>
    <lineage>
        <taxon>Eukaryota</taxon>
        <taxon>Metazoa</taxon>
        <taxon>Chordata</taxon>
        <taxon>Craniata</taxon>
        <taxon>Vertebrata</taxon>
        <taxon>Euteleostomi</taxon>
        <taxon>Actinopterygii</taxon>
        <taxon>Neopterygii</taxon>
        <taxon>Teleostei</taxon>
        <taxon>Neoteleostei</taxon>
        <taxon>Acanthomorphata</taxon>
        <taxon>Gobiaria</taxon>
        <taxon>Gobiiformes</taxon>
        <taxon>Gobioidei</taxon>
        <taxon>Gobiidae</taxon>
        <taxon>Benthophilinae</taxon>
        <taxon>Neogobiini</taxon>
        <taxon>Neogobius</taxon>
    </lineage>
</organism>